<dbReference type="InterPro" id="IPR040843">
    <property type="entry name" value="RAMA"/>
</dbReference>
<accession>A0A381T671</accession>
<evidence type="ECO:0000256" key="4">
    <source>
        <dbReference type="ARBA" id="ARBA00022679"/>
    </source>
</evidence>
<dbReference type="Pfam" id="PF18755">
    <property type="entry name" value="RAMA"/>
    <property type="match status" value="1"/>
</dbReference>
<feature type="domain" description="RAMA" evidence="9">
    <location>
        <begin position="263"/>
        <end position="355"/>
    </location>
</feature>
<evidence type="ECO:0000256" key="1">
    <source>
        <dbReference type="ARBA" id="ARBA00006594"/>
    </source>
</evidence>
<evidence type="ECO:0000259" key="9">
    <source>
        <dbReference type="Pfam" id="PF18755"/>
    </source>
</evidence>
<evidence type="ECO:0000256" key="5">
    <source>
        <dbReference type="ARBA" id="ARBA00022691"/>
    </source>
</evidence>
<evidence type="ECO:0000256" key="6">
    <source>
        <dbReference type="ARBA" id="ARBA00022705"/>
    </source>
</evidence>
<evidence type="ECO:0000256" key="3">
    <source>
        <dbReference type="ARBA" id="ARBA00022603"/>
    </source>
</evidence>
<dbReference type="GO" id="GO:0003677">
    <property type="term" value="F:DNA binding"/>
    <property type="evidence" value="ECO:0007669"/>
    <property type="project" value="UniProtKB-KW"/>
</dbReference>
<proteinExistence type="inferred from homology"/>
<gene>
    <name evidence="10" type="ORF">METZ01_LOCUS63905</name>
</gene>
<evidence type="ECO:0000259" key="8">
    <source>
        <dbReference type="Pfam" id="PF01555"/>
    </source>
</evidence>
<dbReference type="InterPro" id="IPR001091">
    <property type="entry name" value="RM_Methyltransferase"/>
</dbReference>
<dbReference type="Pfam" id="PF01555">
    <property type="entry name" value="N6_N4_Mtase"/>
    <property type="match status" value="1"/>
</dbReference>
<reference evidence="10" key="1">
    <citation type="submission" date="2018-05" db="EMBL/GenBank/DDBJ databases">
        <authorList>
            <person name="Lanie J.A."/>
            <person name="Ng W.-L."/>
            <person name="Kazmierczak K.M."/>
            <person name="Andrzejewski T.M."/>
            <person name="Davidsen T.M."/>
            <person name="Wayne K.J."/>
            <person name="Tettelin H."/>
            <person name="Glass J.I."/>
            <person name="Rusch D."/>
            <person name="Podicherti R."/>
            <person name="Tsui H.-C.T."/>
            <person name="Winkler M.E."/>
        </authorList>
    </citation>
    <scope>NUCLEOTIDE SEQUENCE</scope>
</reference>
<feature type="domain" description="DNA methylase N-4/N-6" evidence="8">
    <location>
        <begin position="26"/>
        <end position="246"/>
    </location>
</feature>
<keyword evidence="7" id="KW-0238">DNA-binding</keyword>
<keyword evidence="6" id="KW-0235">DNA replication</keyword>
<keyword evidence="4" id="KW-0808">Transferase</keyword>
<keyword evidence="3" id="KW-0489">Methyltransferase</keyword>
<comment type="similarity">
    <text evidence="1">Belongs to the N(4)/N(6)-methyltransferase family.</text>
</comment>
<dbReference type="PROSITE" id="PS00092">
    <property type="entry name" value="N6_MTASE"/>
    <property type="match status" value="1"/>
</dbReference>
<dbReference type="GO" id="GO:0005737">
    <property type="term" value="C:cytoplasm"/>
    <property type="evidence" value="ECO:0007669"/>
    <property type="project" value="TreeGrafter"/>
</dbReference>
<dbReference type="GO" id="GO:0009007">
    <property type="term" value="F:site-specific DNA-methyltransferase (adenine-specific) activity"/>
    <property type="evidence" value="ECO:0007669"/>
    <property type="project" value="TreeGrafter"/>
</dbReference>
<dbReference type="AlphaFoldDB" id="A0A381T671"/>
<dbReference type="GO" id="GO:0032259">
    <property type="term" value="P:methylation"/>
    <property type="evidence" value="ECO:0007669"/>
    <property type="project" value="UniProtKB-KW"/>
</dbReference>
<dbReference type="InterPro" id="IPR002941">
    <property type="entry name" value="DNA_methylase_N4/N6"/>
</dbReference>
<dbReference type="InterPro" id="IPR002052">
    <property type="entry name" value="DNA_methylase_N6_adenine_CS"/>
</dbReference>
<dbReference type="EMBL" id="UINC01004007">
    <property type="protein sequence ID" value="SVA11051.1"/>
    <property type="molecule type" value="Genomic_DNA"/>
</dbReference>
<dbReference type="Gene3D" id="3.40.50.150">
    <property type="entry name" value="Vaccinia Virus protein VP39"/>
    <property type="match status" value="1"/>
</dbReference>
<dbReference type="PRINTS" id="PR00508">
    <property type="entry name" value="S21N4MTFRASE"/>
</dbReference>
<organism evidence="10">
    <name type="scientific">marine metagenome</name>
    <dbReference type="NCBI Taxonomy" id="408172"/>
    <lineage>
        <taxon>unclassified sequences</taxon>
        <taxon>metagenomes</taxon>
        <taxon>ecological metagenomes</taxon>
    </lineage>
</organism>
<evidence type="ECO:0000256" key="7">
    <source>
        <dbReference type="ARBA" id="ARBA00023125"/>
    </source>
</evidence>
<protein>
    <recommendedName>
        <fullName evidence="2">DNA methyltransferase CcrM</fullName>
    </recommendedName>
</protein>
<evidence type="ECO:0000256" key="2">
    <source>
        <dbReference type="ARBA" id="ARBA00014553"/>
    </source>
</evidence>
<dbReference type="GO" id="GO:0006260">
    <property type="term" value="P:DNA replication"/>
    <property type="evidence" value="ECO:0007669"/>
    <property type="project" value="UniProtKB-KW"/>
</dbReference>
<dbReference type="GO" id="GO:0008170">
    <property type="term" value="F:N-methyltransferase activity"/>
    <property type="evidence" value="ECO:0007669"/>
    <property type="project" value="InterPro"/>
</dbReference>
<dbReference type="PANTHER" id="PTHR13370:SF3">
    <property type="entry name" value="TRNA (GUANINE(10)-N2)-METHYLTRANSFERASE HOMOLOG"/>
    <property type="match status" value="1"/>
</dbReference>
<sequence length="365" mass="42252">MSKYFNKIDNGDALKILKEIPDKTFNLVFADPPYNLQIGKKLRRPDNSKVNGVNDRWDCFKSFEDYDNFCKKWLKECKRVLKDNGALWVIGSYHNIFRLGYHIQNLGYWILNDVIWKKNNPMPNFRGTRFTNAHETLIWASKNKNSKYTFNYQSLKCLNDDLQMRSDWNLPICNGSERIKKNGKKIHSTQKPEALLHRILLASTNKNDLVFDPFLGTGTTAVVAKKMGRNYFGIEKEKKYFKTAKQRLEKTAKIEDHYLDTIKNNKSKPRIPFGSLVELGIVKPGMSVFDQKKKVNAKIMVDGSIKYQNSEGSIHKVAAKIIGAESCNGWTYWHYKIGGNMIPIDNLRQRLISQNVNSSKNQRVL</sequence>
<dbReference type="InterPro" id="IPR029063">
    <property type="entry name" value="SAM-dependent_MTases_sf"/>
</dbReference>
<name>A0A381T671_9ZZZZ</name>
<keyword evidence="5" id="KW-0949">S-adenosyl-L-methionine</keyword>
<dbReference type="SUPFAM" id="SSF53335">
    <property type="entry name" value="S-adenosyl-L-methionine-dependent methyltransferases"/>
    <property type="match status" value="1"/>
</dbReference>
<evidence type="ECO:0000313" key="10">
    <source>
        <dbReference type="EMBL" id="SVA11051.1"/>
    </source>
</evidence>
<dbReference type="PANTHER" id="PTHR13370">
    <property type="entry name" value="RNA METHYLASE-RELATED"/>
    <property type="match status" value="1"/>
</dbReference>